<evidence type="ECO:0000313" key="2">
    <source>
        <dbReference type="Proteomes" id="UP000887572"/>
    </source>
</evidence>
<dbReference type="Proteomes" id="UP000887572">
    <property type="component" value="Unplaced"/>
</dbReference>
<sequence>MDRQEQMGQCPRHANGCAGEAVSRRDEGGGTADSRQPPLPLSCAIPRAAGGCSHPRPLMMQHGEDGRGTSSALRRVLHTSICCW</sequence>
<name>A0A914GRF1_GLORO</name>
<reference evidence="3" key="1">
    <citation type="submission" date="2022-11" db="UniProtKB">
        <authorList>
            <consortium name="WormBaseParasite"/>
        </authorList>
    </citation>
    <scope>IDENTIFICATION</scope>
</reference>
<dbReference type="WBParaSite" id="Gr19_v10_g10607.t1">
    <property type="protein sequence ID" value="Gr19_v10_g10607.t1"/>
    <property type="gene ID" value="Gr19_v10_g10607"/>
</dbReference>
<organism evidence="2 3">
    <name type="scientific">Globodera rostochiensis</name>
    <name type="common">Golden nematode worm</name>
    <name type="synonym">Heterodera rostochiensis</name>
    <dbReference type="NCBI Taxonomy" id="31243"/>
    <lineage>
        <taxon>Eukaryota</taxon>
        <taxon>Metazoa</taxon>
        <taxon>Ecdysozoa</taxon>
        <taxon>Nematoda</taxon>
        <taxon>Chromadorea</taxon>
        <taxon>Rhabditida</taxon>
        <taxon>Tylenchina</taxon>
        <taxon>Tylenchomorpha</taxon>
        <taxon>Tylenchoidea</taxon>
        <taxon>Heteroderidae</taxon>
        <taxon>Heteroderinae</taxon>
        <taxon>Globodera</taxon>
    </lineage>
</organism>
<accession>A0A914GRF1</accession>
<dbReference type="AlphaFoldDB" id="A0A914GRF1"/>
<feature type="region of interest" description="Disordered" evidence="1">
    <location>
        <begin position="1"/>
        <end position="41"/>
    </location>
</feature>
<proteinExistence type="predicted"/>
<keyword evidence="2" id="KW-1185">Reference proteome</keyword>
<protein>
    <submittedName>
        <fullName evidence="3">Uncharacterized protein</fullName>
    </submittedName>
</protein>
<evidence type="ECO:0000313" key="3">
    <source>
        <dbReference type="WBParaSite" id="Gr19_v10_g10607.t1"/>
    </source>
</evidence>
<evidence type="ECO:0000256" key="1">
    <source>
        <dbReference type="SAM" id="MobiDB-lite"/>
    </source>
</evidence>